<evidence type="ECO:0000313" key="1">
    <source>
        <dbReference type="EMBL" id="KAH0818136.1"/>
    </source>
</evidence>
<dbReference type="AlphaFoldDB" id="A0A8J6LMG0"/>
<name>A0A8J6LMG0_TENMO</name>
<dbReference type="EMBL" id="JABDTM020018324">
    <property type="protein sequence ID" value="KAH0818136.1"/>
    <property type="molecule type" value="Genomic_DNA"/>
</dbReference>
<comment type="caution">
    <text evidence="1">The sequence shown here is derived from an EMBL/GenBank/DDBJ whole genome shotgun (WGS) entry which is preliminary data.</text>
</comment>
<organism evidence="1 2">
    <name type="scientific">Tenebrio molitor</name>
    <name type="common">Yellow mealworm beetle</name>
    <dbReference type="NCBI Taxonomy" id="7067"/>
    <lineage>
        <taxon>Eukaryota</taxon>
        <taxon>Metazoa</taxon>
        <taxon>Ecdysozoa</taxon>
        <taxon>Arthropoda</taxon>
        <taxon>Hexapoda</taxon>
        <taxon>Insecta</taxon>
        <taxon>Pterygota</taxon>
        <taxon>Neoptera</taxon>
        <taxon>Endopterygota</taxon>
        <taxon>Coleoptera</taxon>
        <taxon>Polyphaga</taxon>
        <taxon>Cucujiformia</taxon>
        <taxon>Tenebrionidae</taxon>
        <taxon>Tenebrio</taxon>
    </lineage>
</organism>
<accession>A0A8J6LMG0</accession>
<sequence>MSGRTILSRPRTRIYDANYSIGQNYYRPALDRLDKKYSPRTSSPLRSSINRDIFNRHEEAFADEDLATSRRRAEKHIMEKNMFDSRGGRIAQRALDLVENDIDEETASTLRRIRANKKVSVANDVDFESTVNNINSQRLLERSDKTLKSIGLDENTRKALDEDVTFKRRSLKVTYEGDGGDLVKWSPLQRTDDRESAAAIRAKQSRDRILDIEDEMAALTEKQAARERRAARFKALVAENAEETQAAQTAIKSVSFKSRREQRTLEE</sequence>
<dbReference type="Proteomes" id="UP000719412">
    <property type="component" value="Unassembled WGS sequence"/>
</dbReference>
<keyword evidence="2" id="KW-1185">Reference proteome</keyword>
<reference evidence="1" key="2">
    <citation type="submission" date="2021-08" db="EMBL/GenBank/DDBJ databases">
        <authorList>
            <person name="Eriksson T."/>
        </authorList>
    </citation>
    <scope>NUCLEOTIDE SEQUENCE</scope>
    <source>
        <strain evidence="1">Stoneville</strain>
        <tissue evidence="1">Whole head</tissue>
    </source>
</reference>
<gene>
    <name evidence="1" type="ORF">GEV33_004655</name>
</gene>
<protein>
    <submittedName>
        <fullName evidence="1">Uncharacterized protein</fullName>
    </submittedName>
</protein>
<proteinExistence type="predicted"/>
<evidence type="ECO:0000313" key="2">
    <source>
        <dbReference type="Proteomes" id="UP000719412"/>
    </source>
</evidence>
<reference evidence="1" key="1">
    <citation type="journal article" date="2020" name="J Insects Food Feed">
        <title>The yellow mealworm (Tenebrio molitor) genome: a resource for the emerging insects as food and feed industry.</title>
        <authorList>
            <person name="Eriksson T."/>
            <person name="Andere A."/>
            <person name="Kelstrup H."/>
            <person name="Emery V."/>
            <person name="Picard C."/>
        </authorList>
    </citation>
    <scope>NUCLEOTIDE SEQUENCE</scope>
    <source>
        <strain evidence="1">Stoneville</strain>
        <tissue evidence="1">Whole head</tissue>
    </source>
</reference>